<accession>A0A0L0F004</accession>
<keyword evidence="3" id="KW-1185">Reference proteome</keyword>
<evidence type="ECO:0000313" key="3">
    <source>
        <dbReference type="Proteomes" id="UP000054560"/>
    </source>
</evidence>
<proteinExistence type="predicted"/>
<organism evidence="2 3">
    <name type="scientific">Sphaeroforma arctica JP610</name>
    <dbReference type="NCBI Taxonomy" id="667725"/>
    <lineage>
        <taxon>Eukaryota</taxon>
        <taxon>Ichthyosporea</taxon>
        <taxon>Ichthyophonida</taxon>
        <taxon>Sphaeroforma</taxon>
    </lineage>
</organism>
<feature type="non-terminal residue" evidence="2">
    <location>
        <position position="96"/>
    </location>
</feature>
<gene>
    <name evidence="2" type="ORF">SARC_18027</name>
</gene>
<dbReference type="RefSeq" id="XP_014143365.1">
    <property type="nucleotide sequence ID" value="XM_014287890.1"/>
</dbReference>
<evidence type="ECO:0000256" key="1">
    <source>
        <dbReference type="SAM" id="MobiDB-lite"/>
    </source>
</evidence>
<dbReference type="AlphaFoldDB" id="A0A0L0F004"/>
<dbReference type="Proteomes" id="UP000054560">
    <property type="component" value="Unassembled WGS sequence"/>
</dbReference>
<feature type="region of interest" description="Disordered" evidence="1">
    <location>
        <begin position="1"/>
        <end position="51"/>
    </location>
</feature>
<dbReference type="GeneID" id="25918531"/>
<dbReference type="EMBL" id="KQ254851">
    <property type="protein sequence ID" value="KNC69463.1"/>
    <property type="molecule type" value="Genomic_DNA"/>
</dbReference>
<protein>
    <submittedName>
        <fullName evidence="2">Uncharacterized protein</fullName>
    </submittedName>
</protein>
<reference evidence="2 3" key="1">
    <citation type="submission" date="2011-02" db="EMBL/GenBank/DDBJ databases">
        <title>The Genome Sequence of Sphaeroforma arctica JP610.</title>
        <authorList>
            <consortium name="The Broad Institute Genome Sequencing Platform"/>
            <person name="Russ C."/>
            <person name="Cuomo C."/>
            <person name="Young S.K."/>
            <person name="Zeng Q."/>
            <person name="Gargeya S."/>
            <person name="Alvarado L."/>
            <person name="Berlin A."/>
            <person name="Chapman S.B."/>
            <person name="Chen Z."/>
            <person name="Freedman E."/>
            <person name="Gellesch M."/>
            <person name="Goldberg J."/>
            <person name="Griggs A."/>
            <person name="Gujja S."/>
            <person name="Heilman E."/>
            <person name="Heiman D."/>
            <person name="Howarth C."/>
            <person name="Mehta T."/>
            <person name="Neiman D."/>
            <person name="Pearson M."/>
            <person name="Roberts A."/>
            <person name="Saif S."/>
            <person name="Shea T."/>
            <person name="Shenoy N."/>
            <person name="Sisk P."/>
            <person name="Stolte C."/>
            <person name="Sykes S."/>
            <person name="White J."/>
            <person name="Yandava C."/>
            <person name="Burger G."/>
            <person name="Gray M.W."/>
            <person name="Holland P.W.H."/>
            <person name="King N."/>
            <person name="Lang F.B.F."/>
            <person name="Roger A.J."/>
            <person name="Ruiz-Trillo I."/>
            <person name="Haas B."/>
            <person name="Nusbaum C."/>
            <person name="Birren B."/>
        </authorList>
    </citation>
    <scope>NUCLEOTIDE SEQUENCE [LARGE SCALE GENOMIC DNA]</scope>
    <source>
        <strain evidence="2 3">JP610</strain>
    </source>
</reference>
<evidence type="ECO:0000313" key="2">
    <source>
        <dbReference type="EMBL" id="KNC69463.1"/>
    </source>
</evidence>
<sequence length="96" mass="10902">MHSSTYRAESPHLQMTTEEHLPTLRAHRNTHKDTPLRVYDDDDGSDGNGEMQTMEKNLAKLVSRVATLQCAADVSRERVEYLEEANASLMKDLEDV</sequence>
<name>A0A0L0F004_9EUKA</name>